<protein>
    <submittedName>
        <fullName evidence="1">Uncharacterized protein</fullName>
    </submittedName>
</protein>
<accession>X1ADS8</accession>
<dbReference type="AlphaFoldDB" id="X1ADS8"/>
<gene>
    <name evidence="1" type="ORF">S01H4_27920</name>
</gene>
<sequence length="81" mass="9387">MGYSVGDKVEWKDFSTGKSYTCYLMAICPQVPPHKRYTLPNQGDKHPVWEVRRTRKSHLGLISESEIIRKISSNFEGFIIK</sequence>
<dbReference type="EMBL" id="BART01013753">
    <property type="protein sequence ID" value="GAG80705.1"/>
    <property type="molecule type" value="Genomic_DNA"/>
</dbReference>
<proteinExistence type="predicted"/>
<organism evidence="1">
    <name type="scientific">marine sediment metagenome</name>
    <dbReference type="NCBI Taxonomy" id="412755"/>
    <lineage>
        <taxon>unclassified sequences</taxon>
        <taxon>metagenomes</taxon>
        <taxon>ecological metagenomes</taxon>
    </lineage>
</organism>
<evidence type="ECO:0000313" key="1">
    <source>
        <dbReference type="EMBL" id="GAG80705.1"/>
    </source>
</evidence>
<reference evidence="1" key="1">
    <citation type="journal article" date="2014" name="Front. Microbiol.">
        <title>High frequency of phylogenetically diverse reductive dehalogenase-homologous genes in deep subseafloor sedimentary metagenomes.</title>
        <authorList>
            <person name="Kawai M."/>
            <person name="Futagami T."/>
            <person name="Toyoda A."/>
            <person name="Takaki Y."/>
            <person name="Nishi S."/>
            <person name="Hori S."/>
            <person name="Arai W."/>
            <person name="Tsubouchi T."/>
            <person name="Morono Y."/>
            <person name="Uchiyama I."/>
            <person name="Ito T."/>
            <person name="Fujiyama A."/>
            <person name="Inagaki F."/>
            <person name="Takami H."/>
        </authorList>
    </citation>
    <scope>NUCLEOTIDE SEQUENCE</scope>
    <source>
        <strain evidence="1">Expedition CK06-06</strain>
    </source>
</reference>
<comment type="caution">
    <text evidence="1">The sequence shown here is derived from an EMBL/GenBank/DDBJ whole genome shotgun (WGS) entry which is preliminary data.</text>
</comment>
<name>X1ADS8_9ZZZZ</name>